<evidence type="ECO:0000313" key="7">
    <source>
        <dbReference type="Proteomes" id="UP001303946"/>
    </source>
</evidence>
<keyword evidence="3" id="KW-0804">Transcription</keyword>
<reference evidence="6 7" key="1">
    <citation type="submission" date="2023-10" db="EMBL/GenBank/DDBJ databases">
        <title>Bacteria for the degradation of biodegradable plastic PBAT(Polybutylene adipate terephthalate).</title>
        <authorList>
            <person name="Weon H.-Y."/>
            <person name="Yeon J."/>
        </authorList>
    </citation>
    <scope>NUCLEOTIDE SEQUENCE [LARGE SCALE GENOMIC DNA]</scope>
    <source>
        <strain evidence="6 7">SBD 7-3</strain>
    </source>
</reference>
<dbReference type="InterPro" id="IPR001647">
    <property type="entry name" value="HTH_TetR"/>
</dbReference>
<dbReference type="SUPFAM" id="SSF48498">
    <property type="entry name" value="Tetracyclin repressor-like, C-terminal domain"/>
    <property type="match status" value="1"/>
</dbReference>
<organism evidence="6 7">
    <name type="scientific">Piscinibacter gummiphilus</name>
    <dbReference type="NCBI Taxonomy" id="946333"/>
    <lineage>
        <taxon>Bacteria</taxon>
        <taxon>Pseudomonadati</taxon>
        <taxon>Pseudomonadota</taxon>
        <taxon>Betaproteobacteria</taxon>
        <taxon>Burkholderiales</taxon>
        <taxon>Sphaerotilaceae</taxon>
        <taxon>Piscinibacter</taxon>
    </lineage>
</organism>
<evidence type="ECO:0000256" key="3">
    <source>
        <dbReference type="ARBA" id="ARBA00023163"/>
    </source>
</evidence>
<evidence type="ECO:0000256" key="4">
    <source>
        <dbReference type="PROSITE-ProRule" id="PRU00335"/>
    </source>
</evidence>
<feature type="DNA-binding region" description="H-T-H motif" evidence="4">
    <location>
        <begin position="32"/>
        <end position="51"/>
    </location>
</feature>
<sequence length="205" mass="22617">MTIKLAKSEQTLQAIIKTALQIAVVEGLQAVTLGEVAKRMDISKSGVFARVGSVEALQSMVIKEYSRIFVANVFTPSLSAPRGLPRLNAIMRLWIGRGTGENAFAGGLHATAAFDLDHVESALRDELLEAVLAWRVLLKGAIVRCIEEGHLRAETDPSQLTFEINSLMVGFLHESRFVRDPLAHERAMSAYQRLISTYRSFSYAD</sequence>
<keyword evidence="7" id="KW-1185">Reference proteome</keyword>
<gene>
    <name evidence="6" type="ORF">RXV79_26525</name>
</gene>
<evidence type="ECO:0000313" key="6">
    <source>
        <dbReference type="EMBL" id="WOB08441.1"/>
    </source>
</evidence>
<dbReference type="Gene3D" id="1.10.10.60">
    <property type="entry name" value="Homeodomain-like"/>
    <property type="match status" value="1"/>
</dbReference>
<feature type="domain" description="HTH tetR-type" evidence="5">
    <location>
        <begin position="9"/>
        <end position="69"/>
    </location>
</feature>
<dbReference type="EMBL" id="CP136336">
    <property type="protein sequence ID" value="WOB08441.1"/>
    <property type="molecule type" value="Genomic_DNA"/>
</dbReference>
<proteinExistence type="predicted"/>
<dbReference type="Proteomes" id="UP001303946">
    <property type="component" value="Chromosome"/>
</dbReference>
<dbReference type="PROSITE" id="PS50977">
    <property type="entry name" value="HTH_TETR_2"/>
    <property type="match status" value="1"/>
</dbReference>
<dbReference type="Gene3D" id="1.10.357.10">
    <property type="entry name" value="Tetracycline Repressor, domain 2"/>
    <property type="match status" value="1"/>
</dbReference>
<accession>A0ABZ0CZ27</accession>
<dbReference type="SUPFAM" id="SSF46689">
    <property type="entry name" value="Homeodomain-like"/>
    <property type="match status" value="1"/>
</dbReference>
<evidence type="ECO:0000256" key="2">
    <source>
        <dbReference type="ARBA" id="ARBA00023125"/>
    </source>
</evidence>
<evidence type="ECO:0000256" key="1">
    <source>
        <dbReference type="ARBA" id="ARBA00023015"/>
    </source>
</evidence>
<keyword evidence="1" id="KW-0805">Transcription regulation</keyword>
<protein>
    <submittedName>
        <fullName evidence="6">TetR/AcrR family transcriptional regulator</fullName>
    </submittedName>
</protein>
<dbReference type="InterPro" id="IPR009057">
    <property type="entry name" value="Homeodomain-like_sf"/>
</dbReference>
<evidence type="ECO:0000259" key="5">
    <source>
        <dbReference type="PROSITE" id="PS50977"/>
    </source>
</evidence>
<dbReference type="PANTHER" id="PTHR47506:SF6">
    <property type="entry name" value="HTH-TYPE TRANSCRIPTIONAL REPRESSOR NEMR"/>
    <property type="match status" value="1"/>
</dbReference>
<dbReference type="InterPro" id="IPR036271">
    <property type="entry name" value="Tet_transcr_reg_TetR-rel_C_sf"/>
</dbReference>
<keyword evidence="2 4" id="KW-0238">DNA-binding</keyword>
<name>A0ABZ0CZ27_9BURK</name>
<dbReference type="PANTHER" id="PTHR47506">
    <property type="entry name" value="TRANSCRIPTIONAL REGULATORY PROTEIN"/>
    <property type="match status" value="1"/>
</dbReference>
<dbReference type="InterPro" id="IPR011075">
    <property type="entry name" value="TetR_C"/>
</dbReference>
<dbReference type="Pfam" id="PF16925">
    <property type="entry name" value="TetR_C_13"/>
    <property type="match status" value="1"/>
</dbReference>
<dbReference type="RefSeq" id="WP_316701201.1">
    <property type="nucleotide sequence ID" value="NZ_CP136336.1"/>
</dbReference>